<dbReference type="EMBL" id="NRSH01000051">
    <property type="protein sequence ID" value="MBK1726572.1"/>
    <property type="molecule type" value="Genomic_DNA"/>
</dbReference>
<dbReference type="RefSeq" id="WP_200257862.1">
    <property type="nucleotide sequence ID" value="NZ_NRSH01000051.1"/>
</dbReference>
<dbReference type="SUPFAM" id="SSF51735">
    <property type="entry name" value="NAD(P)-binding Rossmann-fold domains"/>
    <property type="match status" value="1"/>
</dbReference>
<evidence type="ECO:0000313" key="1">
    <source>
        <dbReference type="EMBL" id="MBK1726572.1"/>
    </source>
</evidence>
<protein>
    <submittedName>
        <fullName evidence="1">Short-chain dehydrogenase</fullName>
    </submittedName>
</protein>
<proteinExistence type="predicted"/>
<gene>
    <name evidence="1" type="ORF">CKO13_05945</name>
</gene>
<dbReference type="CDD" id="cd05325">
    <property type="entry name" value="carb_red_sniffer_like_SDR_c"/>
    <property type="match status" value="1"/>
</dbReference>
<dbReference type="PANTHER" id="PTHR45458:SF1">
    <property type="entry name" value="SHORT CHAIN DEHYDROGENASE"/>
    <property type="match status" value="1"/>
</dbReference>
<evidence type="ECO:0000313" key="2">
    <source>
        <dbReference type="Proteomes" id="UP000738126"/>
    </source>
</evidence>
<dbReference type="Pfam" id="PF00106">
    <property type="entry name" value="adh_short"/>
    <property type="match status" value="1"/>
</dbReference>
<organism evidence="1 2">
    <name type="scientific">Halorhodospira neutriphila</name>
    <dbReference type="NCBI Taxonomy" id="168379"/>
    <lineage>
        <taxon>Bacteria</taxon>
        <taxon>Pseudomonadati</taxon>
        <taxon>Pseudomonadota</taxon>
        <taxon>Gammaproteobacteria</taxon>
        <taxon>Chromatiales</taxon>
        <taxon>Ectothiorhodospiraceae</taxon>
        <taxon>Halorhodospira</taxon>
    </lineage>
</organism>
<keyword evidence="2" id="KW-1185">Reference proteome</keyword>
<sequence>MSKLIIGASRGIGLEAVRQLRERGDTVIAAVRSATPELEATGAEIREGVDVTRHESLFGLAEALSGRALEWVLVVSGVMRGQRLGELDAEAVAGIREQFETNALGPLMAAEALAPRLAEGGKLGIVTSRMGSIADNTSGNSYGYRMSKAAVNMAAASLAYDLQPRGIAVGLLHPGWVRTDMTGHNGLIDPPESAAALIERMDHIGMADSGRFWHAPNREILPW</sequence>
<accession>A0ABS1E5V0</accession>
<dbReference type="Gene3D" id="3.40.50.720">
    <property type="entry name" value="NAD(P)-binding Rossmann-like Domain"/>
    <property type="match status" value="1"/>
</dbReference>
<dbReference type="Proteomes" id="UP000738126">
    <property type="component" value="Unassembled WGS sequence"/>
</dbReference>
<dbReference type="InterPro" id="IPR052184">
    <property type="entry name" value="SDR_enzymes"/>
</dbReference>
<dbReference type="InterPro" id="IPR002347">
    <property type="entry name" value="SDR_fam"/>
</dbReference>
<dbReference type="PANTHER" id="PTHR45458">
    <property type="entry name" value="SHORT-CHAIN DEHYDROGENASE/REDUCTASE SDR"/>
    <property type="match status" value="1"/>
</dbReference>
<name>A0ABS1E5V0_9GAMM</name>
<dbReference type="InterPro" id="IPR036291">
    <property type="entry name" value="NAD(P)-bd_dom_sf"/>
</dbReference>
<reference evidence="1 2" key="1">
    <citation type="journal article" date="2020" name="Microorganisms">
        <title>Osmotic Adaptation and Compatible Solute Biosynthesis of Phototrophic Bacteria as Revealed from Genome Analyses.</title>
        <authorList>
            <person name="Imhoff J.F."/>
            <person name="Rahn T."/>
            <person name="Kunzel S."/>
            <person name="Keller A."/>
            <person name="Neulinger S.C."/>
        </authorList>
    </citation>
    <scope>NUCLEOTIDE SEQUENCE [LARGE SCALE GENOMIC DNA]</scope>
    <source>
        <strain evidence="1 2">DSM 15116</strain>
    </source>
</reference>
<dbReference type="PRINTS" id="PR00081">
    <property type="entry name" value="GDHRDH"/>
</dbReference>
<comment type="caution">
    <text evidence="1">The sequence shown here is derived from an EMBL/GenBank/DDBJ whole genome shotgun (WGS) entry which is preliminary data.</text>
</comment>